<evidence type="ECO:0000313" key="14">
    <source>
        <dbReference type="Proteomes" id="UP000184204"/>
    </source>
</evidence>
<dbReference type="InterPro" id="IPR048279">
    <property type="entry name" value="MdtK-like"/>
</dbReference>
<feature type="transmembrane region" description="Helical" evidence="10">
    <location>
        <begin position="335"/>
        <end position="359"/>
    </location>
</feature>
<dbReference type="GO" id="GO:0046677">
    <property type="term" value="P:response to antibiotic"/>
    <property type="evidence" value="ECO:0007669"/>
    <property type="project" value="UniProtKB-KW"/>
</dbReference>
<reference evidence="12" key="3">
    <citation type="submission" date="2016-11" db="EMBL/GenBank/DDBJ databases">
        <authorList>
            <person name="Varghese N."/>
            <person name="Submissions S."/>
        </authorList>
    </citation>
    <scope>NUCLEOTIDE SEQUENCE</scope>
    <source>
        <strain evidence="12">DSM 1682</strain>
    </source>
</reference>
<evidence type="ECO:0000256" key="1">
    <source>
        <dbReference type="ARBA" id="ARBA00004651"/>
    </source>
</evidence>
<dbReference type="KEGG" id="cpro:CPRO_02600"/>
<keyword evidence="5" id="KW-1003">Cell membrane</keyword>
<feature type="transmembrane region" description="Helical" evidence="10">
    <location>
        <begin position="206"/>
        <end position="226"/>
    </location>
</feature>
<dbReference type="AlphaFoldDB" id="A0A110A712"/>
<evidence type="ECO:0000313" key="12">
    <source>
        <dbReference type="EMBL" id="SHE27596.1"/>
    </source>
</evidence>
<keyword evidence="4" id="KW-0813">Transport</keyword>
<reference evidence="11 13" key="1">
    <citation type="journal article" date="2016" name="Genome Announc.">
        <title>Complete Genome Sequence of the Amino Acid-Fermenting Clostridium propionicum X2 (DSM 1682).</title>
        <authorList>
            <person name="Poehlein A."/>
            <person name="Schlien K."/>
            <person name="Chowdhury N.P."/>
            <person name="Gottschalk G."/>
            <person name="Buckel W."/>
            <person name="Daniel R."/>
        </authorList>
    </citation>
    <scope>NUCLEOTIDE SEQUENCE [LARGE SCALE GENOMIC DNA]</scope>
    <source>
        <strain evidence="11 13">X2</strain>
    </source>
</reference>
<evidence type="ECO:0000256" key="10">
    <source>
        <dbReference type="SAM" id="Phobius"/>
    </source>
</evidence>
<dbReference type="PANTHER" id="PTHR43823">
    <property type="entry name" value="SPORULATION PROTEIN YKVU"/>
    <property type="match status" value="1"/>
</dbReference>
<keyword evidence="9" id="KW-0046">Antibiotic resistance</keyword>
<name>A0A110A712_ANAPI</name>
<dbReference type="PIRSF" id="PIRSF006603">
    <property type="entry name" value="DinF"/>
    <property type="match status" value="1"/>
</dbReference>
<organism evidence="12 14">
    <name type="scientific">Anaerotignum propionicum DSM 1682</name>
    <dbReference type="NCBI Taxonomy" id="991789"/>
    <lineage>
        <taxon>Bacteria</taxon>
        <taxon>Bacillati</taxon>
        <taxon>Bacillota</taxon>
        <taxon>Clostridia</taxon>
        <taxon>Lachnospirales</taxon>
        <taxon>Anaerotignaceae</taxon>
        <taxon>Anaerotignum</taxon>
    </lineage>
</organism>
<feature type="transmembrane region" description="Helical" evidence="10">
    <location>
        <begin position="379"/>
        <end position="399"/>
    </location>
</feature>
<dbReference type="GO" id="GO:0042910">
    <property type="term" value="F:xenobiotic transmembrane transporter activity"/>
    <property type="evidence" value="ECO:0007669"/>
    <property type="project" value="InterPro"/>
</dbReference>
<feature type="transmembrane region" description="Helical" evidence="10">
    <location>
        <begin position="301"/>
        <end position="323"/>
    </location>
</feature>
<evidence type="ECO:0000256" key="3">
    <source>
        <dbReference type="ARBA" id="ARBA00022106"/>
    </source>
</evidence>
<evidence type="ECO:0000256" key="8">
    <source>
        <dbReference type="ARBA" id="ARBA00023136"/>
    </source>
</evidence>
<evidence type="ECO:0000256" key="2">
    <source>
        <dbReference type="ARBA" id="ARBA00008417"/>
    </source>
</evidence>
<proteinExistence type="inferred from homology"/>
<dbReference type="InterPro" id="IPR051327">
    <property type="entry name" value="MATE_MepA_subfamily"/>
</dbReference>
<dbReference type="InterPro" id="IPR045070">
    <property type="entry name" value="MATE_MepA-like"/>
</dbReference>
<feature type="transmembrane region" description="Helical" evidence="10">
    <location>
        <begin position="181"/>
        <end position="200"/>
    </location>
</feature>
<dbReference type="GO" id="GO:0015297">
    <property type="term" value="F:antiporter activity"/>
    <property type="evidence" value="ECO:0007669"/>
    <property type="project" value="InterPro"/>
</dbReference>
<keyword evidence="6 10" id="KW-0812">Transmembrane</keyword>
<feature type="transmembrane region" description="Helical" evidence="10">
    <location>
        <begin position="406"/>
        <end position="425"/>
    </location>
</feature>
<dbReference type="GO" id="GO:0005886">
    <property type="term" value="C:plasma membrane"/>
    <property type="evidence" value="ECO:0007669"/>
    <property type="project" value="UniProtKB-SubCell"/>
</dbReference>
<feature type="transmembrane region" description="Helical" evidence="10">
    <location>
        <begin position="105"/>
        <end position="128"/>
    </location>
</feature>
<evidence type="ECO:0000313" key="13">
    <source>
        <dbReference type="Proteomes" id="UP000068026"/>
    </source>
</evidence>
<evidence type="ECO:0000256" key="5">
    <source>
        <dbReference type="ARBA" id="ARBA00022475"/>
    </source>
</evidence>
<dbReference type="InterPro" id="IPR002528">
    <property type="entry name" value="MATE_fam"/>
</dbReference>
<evidence type="ECO:0000256" key="4">
    <source>
        <dbReference type="ARBA" id="ARBA00022448"/>
    </source>
</evidence>
<keyword evidence="8 10" id="KW-0472">Membrane</keyword>
<dbReference type="CDD" id="cd13143">
    <property type="entry name" value="MATE_MepA_like"/>
    <property type="match status" value="1"/>
</dbReference>
<accession>A0A110A712</accession>
<comment type="similarity">
    <text evidence="2">Belongs to the multi antimicrobial extrusion (MATE) (TC 2.A.66.1) family. MepA subfamily.</text>
</comment>
<protein>
    <recommendedName>
        <fullName evidence="3">Multidrug export protein MepA</fullName>
    </recommendedName>
</protein>
<sequence length="477" mass="52183">MFCMLFFQGGVGMAQENKLGTEKIGKLLVQFSVPTALTLIVNSLYNIVDQIFIGHAVGIDGVAATNVAFPLFILTAALALMIGDGCAANISLALGRKEEEAVERFFANGLLLLFLAGIGVSIVGMVFLKPLLLFFGASTSVLDISAEYTKILLWGIPFSVLTMALTAVIRADGNPRYMMRTMMLGAAINLILDPIFILGFQMGVKGAALATIIGQFVSGSLALAYIPRMEHIRFCKDKMALEGKYVLGIFKLGFPSFCMQTATAATQIVMYNLMRKYGALTIYGSEIALSAYGVMTKLYQIAHAMFVGLAAGTQPIHGFNFGAKQFDRVRQTYRIGFFASLVISFVWFGIFRWGGAFIAEIFVQDEPLFLEFTEYCFRAYMLAFFLYGPPQVTASFFQAIGKPMKALLVALARQVLFLIPMALLLSQRGGMDGALNAAPIADTLAFLLAMALVSYEFYSWRKISNIAEARDHYNGEA</sequence>
<dbReference type="EMBL" id="FQUA01000001">
    <property type="protein sequence ID" value="SHE27596.1"/>
    <property type="molecule type" value="Genomic_DNA"/>
</dbReference>
<evidence type="ECO:0000256" key="9">
    <source>
        <dbReference type="ARBA" id="ARBA00023251"/>
    </source>
</evidence>
<dbReference type="Pfam" id="PF01554">
    <property type="entry name" value="MatE"/>
    <property type="match status" value="2"/>
</dbReference>
<feature type="transmembrane region" description="Helical" evidence="10">
    <location>
        <begin position="437"/>
        <end position="458"/>
    </location>
</feature>
<dbReference type="NCBIfam" id="TIGR00797">
    <property type="entry name" value="matE"/>
    <property type="match status" value="1"/>
</dbReference>
<reference evidence="13" key="2">
    <citation type="submission" date="2016-01" db="EMBL/GenBank/DDBJ databases">
        <authorList>
            <person name="Poehlein A."/>
            <person name="Schlien K."/>
            <person name="Gottschalk G."/>
            <person name="Buckel W."/>
            <person name="Daniel R."/>
        </authorList>
    </citation>
    <scope>NUCLEOTIDE SEQUENCE [LARGE SCALE GENOMIC DNA]</scope>
    <source>
        <strain evidence="13">X2</strain>
    </source>
</reference>
<dbReference type="EMBL" id="CP014223">
    <property type="protein sequence ID" value="AMJ39883.1"/>
    <property type="molecule type" value="Genomic_DNA"/>
</dbReference>
<dbReference type="Proteomes" id="UP000068026">
    <property type="component" value="Chromosome"/>
</dbReference>
<gene>
    <name evidence="11" type="primary">mepA_2</name>
    <name evidence="11" type="ORF">CPRO_02600</name>
    <name evidence="12" type="ORF">SAMN02745151_00091</name>
</gene>
<keyword evidence="13" id="KW-1185">Reference proteome</keyword>
<comment type="subcellular location">
    <subcellularLocation>
        <location evidence="1">Cell membrane</location>
        <topology evidence="1">Multi-pass membrane protein</topology>
    </subcellularLocation>
</comment>
<evidence type="ECO:0000256" key="6">
    <source>
        <dbReference type="ARBA" id="ARBA00022692"/>
    </source>
</evidence>
<keyword evidence="7 10" id="KW-1133">Transmembrane helix</keyword>
<feature type="transmembrane region" description="Helical" evidence="10">
    <location>
        <begin position="68"/>
        <end position="93"/>
    </location>
</feature>
<reference evidence="14" key="4">
    <citation type="submission" date="2016-11" db="EMBL/GenBank/DDBJ databases">
        <authorList>
            <person name="Jaros S."/>
            <person name="Januszkiewicz K."/>
            <person name="Wedrychowicz H."/>
        </authorList>
    </citation>
    <scope>NUCLEOTIDE SEQUENCE [LARGE SCALE GENOMIC DNA]</scope>
    <source>
        <strain evidence="14">DSM 1682</strain>
    </source>
</reference>
<dbReference type="Proteomes" id="UP000184204">
    <property type="component" value="Unassembled WGS sequence"/>
</dbReference>
<feature type="transmembrane region" description="Helical" evidence="10">
    <location>
        <begin position="148"/>
        <end position="169"/>
    </location>
</feature>
<dbReference type="PANTHER" id="PTHR43823:SF3">
    <property type="entry name" value="MULTIDRUG EXPORT PROTEIN MEPA"/>
    <property type="match status" value="1"/>
</dbReference>
<evidence type="ECO:0000313" key="11">
    <source>
        <dbReference type="EMBL" id="AMJ39883.1"/>
    </source>
</evidence>
<evidence type="ECO:0000256" key="7">
    <source>
        <dbReference type="ARBA" id="ARBA00022989"/>
    </source>
</evidence>